<evidence type="ECO:0000256" key="1">
    <source>
        <dbReference type="SAM" id="Phobius"/>
    </source>
</evidence>
<feature type="transmembrane region" description="Helical" evidence="1">
    <location>
        <begin position="171"/>
        <end position="191"/>
    </location>
</feature>
<reference evidence="2 3" key="1">
    <citation type="journal article" date="2010" name="Nature">
        <title>Genome sequencing and analysis of the model grass Brachypodium distachyon.</title>
        <authorList>
            <consortium name="International Brachypodium Initiative"/>
        </authorList>
    </citation>
    <scope>NUCLEOTIDE SEQUENCE [LARGE SCALE GENOMIC DNA]</scope>
    <source>
        <strain evidence="2 3">Bd21</strain>
    </source>
</reference>
<reference evidence="2" key="2">
    <citation type="submission" date="2017-06" db="EMBL/GenBank/DDBJ databases">
        <title>WGS assembly of Brachypodium distachyon.</title>
        <authorList>
            <consortium name="The International Brachypodium Initiative"/>
            <person name="Lucas S."/>
            <person name="Harmon-Smith M."/>
            <person name="Lail K."/>
            <person name="Tice H."/>
            <person name="Grimwood J."/>
            <person name="Bruce D."/>
            <person name="Barry K."/>
            <person name="Shu S."/>
            <person name="Lindquist E."/>
            <person name="Wang M."/>
            <person name="Pitluck S."/>
            <person name="Vogel J.P."/>
            <person name="Garvin D.F."/>
            <person name="Mockler T.C."/>
            <person name="Schmutz J."/>
            <person name="Rokhsar D."/>
            <person name="Bevan M.W."/>
        </authorList>
    </citation>
    <scope>NUCLEOTIDE SEQUENCE</scope>
    <source>
        <strain evidence="2">Bd21</strain>
    </source>
</reference>
<gene>
    <name evidence="2" type="ORF">BRADI_3g28933v3</name>
</gene>
<dbReference type="EMBL" id="CM000882">
    <property type="protein sequence ID" value="PNT67556.1"/>
    <property type="molecule type" value="Genomic_DNA"/>
</dbReference>
<keyword evidence="1" id="KW-1133">Transmembrane helix</keyword>
<feature type="transmembrane region" description="Helical" evidence="1">
    <location>
        <begin position="197"/>
        <end position="223"/>
    </location>
</feature>
<evidence type="ECO:0000313" key="4">
    <source>
        <dbReference type="Proteomes" id="UP000008810"/>
    </source>
</evidence>
<dbReference type="InParanoid" id="A0A2K2CZV2"/>
<accession>A0A2K2CZV2</accession>
<evidence type="ECO:0000313" key="2">
    <source>
        <dbReference type="EMBL" id="PNT67556.1"/>
    </source>
</evidence>
<keyword evidence="4" id="KW-1185">Reference proteome</keyword>
<dbReference type="Gramene" id="PNT67556">
    <property type="protein sequence ID" value="PNT67556"/>
    <property type="gene ID" value="BRADI_3g28933v3"/>
</dbReference>
<dbReference type="EnsemblPlants" id="PNT67556">
    <property type="protein sequence ID" value="PNT67556"/>
    <property type="gene ID" value="BRADI_3g28933v3"/>
</dbReference>
<proteinExistence type="predicted"/>
<organism evidence="2">
    <name type="scientific">Brachypodium distachyon</name>
    <name type="common">Purple false brome</name>
    <name type="synonym">Trachynia distachya</name>
    <dbReference type="NCBI Taxonomy" id="15368"/>
    <lineage>
        <taxon>Eukaryota</taxon>
        <taxon>Viridiplantae</taxon>
        <taxon>Streptophyta</taxon>
        <taxon>Embryophyta</taxon>
        <taxon>Tracheophyta</taxon>
        <taxon>Spermatophyta</taxon>
        <taxon>Magnoliopsida</taxon>
        <taxon>Liliopsida</taxon>
        <taxon>Poales</taxon>
        <taxon>Poaceae</taxon>
        <taxon>BOP clade</taxon>
        <taxon>Pooideae</taxon>
        <taxon>Stipodae</taxon>
        <taxon>Brachypodieae</taxon>
        <taxon>Brachypodium</taxon>
    </lineage>
</organism>
<dbReference type="AlphaFoldDB" id="A0A2K2CZV2"/>
<dbReference type="Proteomes" id="UP000008810">
    <property type="component" value="Chromosome 3"/>
</dbReference>
<protein>
    <submittedName>
        <fullName evidence="2 3">Uncharacterized protein</fullName>
    </submittedName>
</protein>
<keyword evidence="1" id="KW-0472">Membrane</keyword>
<evidence type="ECO:0000313" key="3">
    <source>
        <dbReference type="EnsemblPlants" id="PNT67556"/>
    </source>
</evidence>
<sequence length="227" mass="24763">MTRNEMDGAVELDKVALRPVSRGRYHPTYLHLPYCPHTCSLSLLNLSALLANPCHPRSFSSVSLSSLSVLYSLSSLLFSSSSKSPSAMAGETDSVAAVLAAPPPPPPSRPRPCRTGSRRAAALRNAPLCAARCWSASFYSPCCELLLCVPRPPLLPVLGHHFVLSLAKPRVLLIPFGFSGVNLMSVLLFGMSTWDEYMMYLAGTCIFLVHVYLVHEMSIWYLLLPAS</sequence>
<reference evidence="3" key="3">
    <citation type="submission" date="2018-08" db="UniProtKB">
        <authorList>
            <consortium name="EnsemblPlants"/>
        </authorList>
    </citation>
    <scope>IDENTIFICATION</scope>
    <source>
        <strain evidence="3">cv. Bd21</strain>
    </source>
</reference>
<name>A0A2K2CZV2_BRADI</name>
<keyword evidence="1" id="KW-0812">Transmembrane</keyword>